<dbReference type="EMBL" id="AP009384">
    <property type="protein sequence ID" value="BAF86557.1"/>
    <property type="molecule type" value="Genomic_DNA"/>
</dbReference>
<feature type="chain" id="PRO_5002721789" description="Lysozyme inhibitor LprI-like N-terminal domain-containing protein" evidence="1">
    <location>
        <begin position="26"/>
        <end position="176"/>
    </location>
</feature>
<dbReference type="Pfam" id="PF07007">
    <property type="entry name" value="LprI"/>
    <property type="match status" value="1"/>
</dbReference>
<name>A8IMI6_AZOC5</name>
<evidence type="ECO:0000259" key="2">
    <source>
        <dbReference type="Pfam" id="PF07007"/>
    </source>
</evidence>
<evidence type="ECO:0000313" key="4">
    <source>
        <dbReference type="Proteomes" id="UP000000270"/>
    </source>
</evidence>
<dbReference type="STRING" id="438753.AZC_0559"/>
<gene>
    <name evidence="3" type="ordered locus">AZC_0559</name>
</gene>
<dbReference type="KEGG" id="azc:AZC_0559"/>
<organism evidence="3 4">
    <name type="scientific">Azorhizobium caulinodans (strain ATCC 43989 / DSM 5975 / JCM 20966 / LMG 6465 / NBRC 14845 / NCIMB 13405 / ORS 571)</name>
    <dbReference type="NCBI Taxonomy" id="438753"/>
    <lineage>
        <taxon>Bacteria</taxon>
        <taxon>Pseudomonadati</taxon>
        <taxon>Pseudomonadota</taxon>
        <taxon>Alphaproteobacteria</taxon>
        <taxon>Hyphomicrobiales</taxon>
        <taxon>Xanthobacteraceae</taxon>
        <taxon>Azorhizobium</taxon>
    </lineage>
</organism>
<protein>
    <recommendedName>
        <fullName evidence="2">Lysozyme inhibitor LprI-like N-terminal domain-containing protein</fullName>
    </recommendedName>
</protein>
<dbReference type="eggNOG" id="ENOG502ZHAS">
    <property type="taxonomic scope" value="Bacteria"/>
</dbReference>
<dbReference type="RefSeq" id="WP_012169090.1">
    <property type="nucleotide sequence ID" value="NC_009937.1"/>
</dbReference>
<evidence type="ECO:0000256" key="1">
    <source>
        <dbReference type="SAM" id="SignalP"/>
    </source>
</evidence>
<sequence>MARAGRTLARLGAGMLLLAAAPAGAQEKPWREPNPCAGRMPAPDYSRCLSEAAALSEREVTAAFEAAMAVVEGRTDLAAVQRNRWKGQLDEAQSRFLLFRNLDCQSVAPFEGPRGIGNFEQRALCLIENNARRARDLAARYPKPVVPPVLAAKMAALEGEGFHPATWTDPTTPRLD</sequence>
<feature type="domain" description="Lysozyme inhibitor LprI-like N-terminal" evidence="2">
    <location>
        <begin position="44"/>
        <end position="137"/>
    </location>
</feature>
<keyword evidence="1" id="KW-0732">Signal</keyword>
<reference evidence="3 4" key="4">
    <citation type="journal article" date="2009" name="Appl. Environ. Microbiol.">
        <title>Comparative genome-wide transcriptional profiling of Azorhizobium caulinodans ORS571 grown under free-living and symbiotic conditions.</title>
        <authorList>
            <person name="Tsukada S."/>
            <person name="Aono T."/>
            <person name="Akiba N."/>
            <person name="Lee KB."/>
            <person name="Liu CT."/>
            <person name="Toyazaki H."/>
            <person name="Oyaizu H."/>
        </authorList>
    </citation>
    <scope>NUCLEOTIDE SEQUENCE [LARGE SCALE GENOMIC DNA]</scope>
    <source>
        <strain evidence="4">ATCC 43989 / DSM 5975 / JCM 20966 / LMG 6465 / NBRC 14845 / NCIMB 13405 / ORS 571</strain>
    </source>
</reference>
<proteinExistence type="predicted"/>
<dbReference type="HOGENOM" id="CLU_1522182_0_0_5"/>
<reference evidence="3 4" key="5">
    <citation type="journal article" date="2010" name="Appl. Environ. Microbiol.">
        <title>phrR-like gene praR of Azorhizobium caulinodans ORS571 is essential for symbiosis with Sesbania rostrata and is involved in expression of reb genes.</title>
        <authorList>
            <person name="Akiba N."/>
            <person name="Aono T."/>
            <person name="Toyazaki H."/>
            <person name="Sato S."/>
            <person name="Oyaizu H."/>
        </authorList>
    </citation>
    <scope>NUCLEOTIDE SEQUENCE [LARGE SCALE GENOMIC DNA]</scope>
    <source>
        <strain evidence="4">ATCC 43989 / DSM 5975 / JCM 20966 / LMG 6465 / NBRC 14845 / NCIMB 13405 / ORS 571</strain>
    </source>
</reference>
<reference evidence="3 4" key="3">
    <citation type="journal article" date="2008" name="BMC Genomics">
        <title>The genome of the versatile nitrogen fixer Azorhizobium caulinodans ORS571.</title>
        <authorList>
            <person name="Lee KB."/>
            <person name="Backer P.D."/>
            <person name="Aono T."/>
            <person name="Liu CT."/>
            <person name="Suzuki S."/>
            <person name="Suzuki T."/>
            <person name="Kaneko T."/>
            <person name="Yamada M."/>
            <person name="Tabata S."/>
            <person name="Kupfer D.M."/>
            <person name="Najar F.Z."/>
            <person name="Wiley G.B."/>
            <person name="Roe B."/>
            <person name="Binnewies T.T."/>
            <person name="Ussery D.W."/>
            <person name="D'Haeze W."/>
            <person name="Herder J.D."/>
            <person name="Gevers D."/>
            <person name="Vereecke D."/>
            <person name="Holsters M."/>
            <person name="Oyaizu H."/>
        </authorList>
    </citation>
    <scope>NUCLEOTIDE SEQUENCE [LARGE SCALE GENOMIC DNA]</scope>
    <source>
        <strain evidence="4">ATCC 43989 / DSM 5975 / JCM 20966 / LMG 6465 / NBRC 14845 / NCIMB 13405 / ORS 571</strain>
    </source>
</reference>
<feature type="signal peptide" evidence="1">
    <location>
        <begin position="1"/>
        <end position="25"/>
    </location>
</feature>
<dbReference type="AlphaFoldDB" id="A8IMI6"/>
<reference evidence="3 4" key="6">
    <citation type="journal article" date="2011" name="Appl. Environ. Microbiol.">
        <title>Involvement of the azorhizobial chromosome partition gene (parA) in the onset of bacteroid differentiation during Sesbania rostrata stem nodule development.</title>
        <authorList>
            <person name="Liu CT."/>
            <person name="Lee KB."/>
            <person name="Wang YS."/>
            <person name="Peng MH."/>
            <person name="Lee KT."/>
            <person name="Suzuki S."/>
            <person name="Suzuki T."/>
            <person name="Oyaizu H."/>
        </authorList>
    </citation>
    <scope>NUCLEOTIDE SEQUENCE [LARGE SCALE GENOMIC DNA]</scope>
    <source>
        <strain evidence="4">ATCC 43989 / DSM 5975 / JCM 20966 / LMG 6465 / NBRC 14845 / NCIMB 13405 / ORS 571</strain>
    </source>
</reference>
<evidence type="ECO:0000313" key="3">
    <source>
        <dbReference type="EMBL" id="BAF86557.1"/>
    </source>
</evidence>
<reference evidence="4" key="2">
    <citation type="submission" date="2007-04" db="EMBL/GenBank/DDBJ databases">
        <title>Complete genome sequence of the nitrogen-fixing bacterium Azorhizobium caulinodans ORS571.</title>
        <authorList>
            <person name="Lee K.B."/>
            <person name="Backer P.D."/>
            <person name="Aono T."/>
            <person name="Liu C.T."/>
            <person name="Suzuki S."/>
            <person name="Suzuki T."/>
            <person name="Kaneko T."/>
            <person name="Yamada M."/>
            <person name="Tabata S."/>
            <person name="Kupfer D.M."/>
            <person name="Najar F.Z."/>
            <person name="Wiley G.B."/>
            <person name="Roe B."/>
            <person name="Binnewies T."/>
            <person name="Ussery D."/>
            <person name="Vereecke D."/>
            <person name="Gevers D."/>
            <person name="Holsters M."/>
            <person name="Oyaizu H."/>
        </authorList>
    </citation>
    <scope>NUCLEOTIDE SEQUENCE [LARGE SCALE GENOMIC DNA]</scope>
    <source>
        <strain evidence="4">ATCC 43989 / DSM 5975 / JCM 20966 / LMG 6465 / NBRC 14845 / NCIMB 13405 / ORS 571</strain>
    </source>
</reference>
<dbReference type="Gene3D" id="1.20.1270.180">
    <property type="match status" value="1"/>
</dbReference>
<accession>A8IMI6</accession>
<dbReference type="Proteomes" id="UP000000270">
    <property type="component" value="Chromosome"/>
</dbReference>
<keyword evidence="4" id="KW-1185">Reference proteome</keyword>
<dbReference type="InterPro" id="IPR009739">
    <property type="entry name" value="LprI-like_N"/>
</dbReference>
<reference evidence="3 4" key="1">
    <citation type="journal article" date="2007" name="Appl. Environ. Microbiol.">
        <title>Rhizobial factors required for stem nodule maturation and maintenance in Sesbania rostrata-Azorhizobium caulinodans ORS571 symbiosis.</title>
        <authorList>
            <person name="Suzuki S."/>
            <person name="Aono T."/>
            <person name="Lee KB."/>
            <person name="Suzuki T."/>
            <person name="Liu CT."/>
            <person name="Miwa H."/>
            <person name="Wakao S."/>
            <person name="Iki T."/>
            <person name="Oyaizu H."/>
        </authorList>
    </citation>
    <scope>NUCLEOTIDE SEQUENCE [LARGE SCALE GENOMIC DNA]</scope>
    <source>
        <strain evidence="4">ATCC 43989 / DSM 5975 / JCM 20966 / LMG 6465 / NBRC 14845 / NCIMB 13405 / ORS 571</strain>
    </source>
</reference>